<dbReference type="Proteomes" id="UP000184442">
    <property type="component" value="Unassembled WGS sequence"/>
</dbReference>
<keyword evidence="2" id="KW-1185">Reference proteome</keyword>
<dbReference type="InterPro" id="IPR011042">
    <property type="entry name" value="6-blade_b-propeller_TolB-like"/>
</dbReference>
<sequence length="103" mass="11994">MFSMTGCRAVGTSNSKDGMEERAYYYEAFDLSNAMNLKYFSSPCINSKGEIAVFDEEKEKIRIFDKKGALLREIPDTYKGIMSLAYDREDKLYTFLQNQKNRR</sequence>
<evidence type="ECO:0000313" key="1">
    <source>
        <dbReference type="EMBL" id="SHI74607.1"/>
    </source>
</evidence>
<evidence type="ECO:0000313" key="2">
    <source>
        <dbReference type="Proteomes" id="UP000184442"/>
    </source>
</evidence>
<reference evidence="1 2" key="1">
    <citation type="submission" date="2016-11" db="EMBL/GenBank/DDBJ databases">
        <authorList>
            <person name="Jaros S."/>
            <person name="Januszkiewicz K."/>
            <person name="Wedrychowicz H."/>
        </authorList>
    </citation>
    <scope>NUCLEOTIDE SEQUENCE [LARGE SCALE GENOMIC DNA]</scope>
    <source>
        <strain evidence="1 2">DSM 19022</strain>
    </source>
</reference>
<protein>
    <recommendedName>
        <fullName evidence="3">YD repeat-containing protein</fullName>
    </recommendedName>
</protein>
<organism evidence="1 2">
    <name type="scientific">Lutispora thermophila DSM 19022</name>
    <dbReference type="NCBI Taxonomy" id="1122184"/>
    <lineage>
        <taxon>Bacteria</taxon>
        <taxon>Bacillati</taxon>
        <taxon>Bacillota</taxon>
        <taxon>Clostridia</taxon>
        <taxon>Lutisporales</taxon>
        <taxon>Lutisporaceae</taxon>
        <taxon>Lutispora</taxon>
    </lineage>
</organism>
<dbReference type="Gene3D" id="2.120.10.30">
    <property type="entry name" value="TolB, C-terminal domain"/>
    <property type="match status" value="1"/>
</dbReference>
<dbReference type="STRING" id="1122184.SAMN02745176_01195"/>
<dbReference type="AlphaFoldDB" id="A0A1M6DMU2"/>
<accession>A0A1M6DMU2</accession>
<gene>
    <name evidence="1" type="ORF">SAMN02745176_01195</name>
</gene>
<evidence type="ECO:0008006" key="3">
    <source>
        <dbReference type="Google" id="ProtNLM"/>
    </source>
</evidence>
<dbReference type="EMBL" id="FQZS01000007">
    <property type="protein sequence ID" value="SHI74607.1"/>
    <property type="molecule type" value="Genomic_DNA"/>
</dbReference>
<proteinExistence type="predicted"/>
<name>A0A1M6DMU2_9FIRM</name>